<protein>
    <recommendedName>
        <fullName evidence="4">DUF5666 domain-containing protein</fullName>
    </recommendedName>
</protein>
<dbReference type="OrthoDB" id="7274521at2"/>
<evidence type="ECO:0000313" key="3">
    <source>
        <dbReference type="Proteomes" id="UP000295023"/>
    </source>
</evidence>
<dbReference type="RefSeq" id="WP_132296673.1">
    <property type="nucleotide sequence ID" value="NZ_SKBM01000042.1"/>
</dbReference>
<evidence type="ECO:0000313" key="2">
    <source>
        <dbReference type="EMBL" id="TCZ53145.1"/>
    </source>
</evidence>
<name>A0A4R4D3I4_9PROT</name>
<dbReference type="Proteomes" id="UP000295023">
    <property type="component" value="Unassembled WGS sequence"/>
</dbReference>
<feature type="chain" id="PRO_5020645905" description="DUF5666 domain-containing protein" evidence="1">
    <location>
        <begin position="22"/>
        <end position="182"/>
    </location>
</feature>
<evidence type="ECO:0008006" key="4">
    <source>
        <dbReference type="Google" id="ProtNLM"/>
    </source>
</evidence>
<reference evidence="2 3" key="1">
    <citation type="submission" date="2019-03" db="EMBL/GenBank/DDBJ databases">
        <title>Paracraurococcus aquatilis NE82 genome sequence.</title>
        <authorList>
            <person name="Zhao Y."/>
            <person name="Du Z."/>
        </authorList>
    </citation>
    <scope>NUCLEOTIDE SEQUENCE [LARGE SCALE GENOMIC DNA]</scope>
    <source>
        <strain evidence="2 3">NE82</strain>
    </source>
</reference>
<sequence>MRFSPLLFLGAALALPLAAGAQPRPAAVAQTAETVSVIEAVDQRERSVVLRTPEGQLRTLFLGKEVRNLPQVKAGDKVVTRVTQSVEVQMAKPGLLPGSGEAVGVAPPGSMPGVAYLRGARGVMVFRSFNRSANRVTMADEQGREQSFDLRDPKMRRFARGLRRGDKVDVSILEAVTIDVVR</sequence>
<dbReference type="EMBL" id="SKBM01000042">
    <property type="protein sequence ID" value="TCZ53145.1"/>
    <property type="molecule type" value="Genomic_DNA"/>
</dbReference>
<comment type="caution">
    <text evidence="2">The sequence shown here is derived from an EMBL/GenBank/DDBJ whole genome shotgun (WGS) entry which is preliminary data.</text>
</comment>
<feature type="signal peptide" evidence="1">
    <location>
        <begin position="1"/>
        <end position="21"/>
    </location>
</feature>
<gene>
    <name evidence="2" type="ORF">EXY23_25270</name>
</gene>
<proteinExistence type="predicted"/>
<evidence type="ECO:0000256" key="1">
    <source>
        <dbReference type="SAM" id="SignalP"/>
    </source>
</evidence>
<keyword evidence="1" id="KW-0732">Signal</keyword>
<accession>A0A4R4D3I4</accession>
<keyword evidence="3" id="KW-1185">Reference proteome</keyword>
<dbReference type="AlphaFoldDB" id="A0A4R4D3I4"/>
<organism evidence="2 3">
    <name type="scientific">Roseicella aquatilis</name>
    <dbReference type="NCBI Taxonomy" id="2527868"/>
    <lineage>
        <taxon>Bacteria</taxon>
        <taxon>Pseudomonadati</taxon>
        <taxon>Pseudomonadota</taxon>
        <taxon>Alphaproteobacteria</taxon>
        <taxon>Acetobacterales</taxon>
        <taxon>Roseomonadaceae</taxon>
        <taxon>Roseicella</taxon>
    </lineage>
</organism>